<feature type="region of interest" description="Disordered" evidence="2">
    <location>
        <begin position="281"/>
        <end position="326"/>
    </location>
</feature>
<dbReference type="GeneID" id="136797662"/>
<dbReference type="Gene3D" id="1.25.40.10">
    <property type="entry name" value="Tetratricopeptide repeat domain"/>
    <property type="match status" value="3"/>
</dbReference>
<feature type="region of interest" description="Disordered" evidence="2">
    <location>
        <begin position="22"/>
        <end position="255"/>
    </location>
</feature>
<dbReference type="InterPro" id="IPR050767">
    <property type="entry name" value="Sel1_AlgK"/>
</dbReference>
<dbReference type="OrthoDB" id="27934at2759"/>
<organism evidence="5 6">
    <name type="scientific">Clytia hemisphaerica</name>
    <dbReference type="NCBI Taxonomy" id="252671"/>
    <lineage>
        <taxon>Eukaryota</taxon>
        <taxon>Metazoa</taxon>
        <taxon>Cnidaria</taxon>
        <taxon>Hydrozoa</taxon>
        <taxon>Hydroidolina</taxon>
        <taxon>Leptothecata</taxon>
        <taxon>Obeliida</taxon>
        <taxon>Clytiidae</taxon>
        <taxon>Clytia</taxon>
    </lineage>
</organism>
<dbReference type="AlphaFoldDB" id="A0A7M5VFT4"/>
<feature type="chain" id="PRO_5029489525" evidence="4">
    <location>
        <begin position="24"/>
        <end position="952"/>
    </location>
</feature>
<keyword evidence="3" id="KW-0812">Transmembrane</keyword>
<feature type="transmembrane region" description="Helical" evidence="3">
    <location>
        <begin position="928"/>
        <end position="946"/>
    </location>
</feature>
<feature type="compositionally biased region" description="Basic and acidic residues" evidence="2">
    <location>
        <begin position="229"/>
        <end position="255"/>
    </location>
</feature>
<dbReference type="InterPro" id="IPR006597">
    <property type="entry name" value="Sel1-like"/>
</dbReference>
<dbReference type="GO" id="GO:0005789">
    <property type="term" value="C:endoplasmic reticulum membrane"/>
    <property type="evidence" value="ECO:0007669"/>
    <property type="project" value="TreeGrafter"/>
</dbReference>
<feature type="compositionally biased region" description="Basic and acidic residues" evidence="2">
    <location>
        <begin position="62"/>
        <end position="83"/>
    </location>
</feature>
<dbReference type="PANTHER" id="PTHR11102:SF147">
    <property type="entry name" value="SEL1L ADAPTOR SUBUNIT OF ERAD E3 UBIQUITIN LIGASE"/>
    <property type="match status" value="1"/>
</dbReference>
<feature type="compositionally biased region" description="Polar residues" evidence="2">
    <location>
        <begin position="127"/>
        <end position="137"/>
    </location>
</feature>
<dbReference type="EnsemblMetazoa" id="CLYHEMT010874.1">
    <property type="protein sequence ID" value="CLYHEMP010874.1"/>
    <property type="gene ID" value="CLYHEMG010874"/>
</dbReference>
<evidence type="ECO:0000256" key="4">
    <source>
        <dbReference type="SAM" id="SignalP"/>
    </source>
</evidence>
<dbReference type="InterPro" id="IPR011990">
    <property type="entry name" value="TPR-like_helical_dom_sf"/>
</dbReference>
<evidence type="ECO:0000313" key="6">
    <source>
        <dbReference type="Proteomes" id="UP000594262"/>
    </source>
</evidence>
<comment type="similarity">
    <text evidence="1">Belongs to the sel-1 family.</text>
</comment>
<dbReference type="SMART" id="SM00671">
    <property type="entry name" value="SEL1"/>
    <property type="match status" value="11"/>
</dbReference>
<dbReference type="SUPFAM" id="SSF81901">
    <property type="entry name" value="HCP-like"/>
    <property type="match status" value="3"/>
</dbReference>
<keyword evidence="4" id="KW-0732">Signal</keyword>
<feature type="compositionally biased region" description="Acidic residues" evidence="2">
    <location>
        <begin position="281"/>
        <end position="308"/>
    </location>
</feature>
<reference evidence="5" key="1">
    <citation type="submission" date="2021-01" db="UniProtKB">
        <authorList>
            <consortium name="EnsemblMetazoa"/>
        </authorList>
    </citation>
    <scope>IDENTIFICATION</scope>
</reference>
<keyword evidence="3" id="KW-0472">Membrane</keyword>
<proteinExistence type="inferred from homology"/>
<evidence type="ECO:0000313" key="5">
    <source>
        <dbReference type="EnsemblMetazoa" id="CLYHEMP010874.1"/>
    </source>
</evidence>
<evidence type="ECO:0000256" key="3">
    <source>
        <dbReference type="SAM" id="Phobius"/>
    </source>
</evidence>
<keyword evidence="3" id="KW-1133">Transmembrane helix</keyword>
<feature type="compositionally biased region" description="Polar residues" evidence="2">
    <location>
        <begin position="203"/>
        <end position="226"/>
    </location>
</feature>
<sequence length="952" mass="107130">MLSKKSKTIILFLVLISVTRSDAEEKEDTKDEREGKKAPSKPISTLKVVKENVSGDKFSSFSEDKDNNRDDEQTVSDIRKEAESIVVKKNSEARTPQEIENEAKSILQGDSETPDSQNKESTDSTSHESLASDTASNIEDIDSDLLNSEEDNVLSESVTEETVDNTNEDDSNVAEKKISQNEDVGSPPEGQFKNTPEKEKVEQQNIINQNTASSDKESTPSMQESAEQIDDKNINNEEGTAKENNLEPERMKVDNDGNIFTETEESERAVVDFNEEINPELEEDFGEDYIDPEEESFDESGDDGDLEPEMSTKTEEKTNSKAGEKVAKKEEEIEIKKEEVAEEQIALDAKAENEEQKPTKDTTEDKELEALYREAKNLPKTEQKKRNRLLLSVAEKGHLDSMADIGYPLLFGDEIKANISKAFQMFQKLAEEGLPKGQQGLGFLHGTGLHGNSSQAKSIIYTTFAALGGDTMAEMMLGYRHYSGIGVQKSCETALTYYKKVAKKVSDAASLHSGGNAVQRIRLYDELEQPGGNAGHIDEDLLQYYQFLADKGDTQAQIGLGQLFFQGGRGIDINYERAFHYFKKAADNENGNGLAYIGKMYMQGLHVQKDSDQAFHYFKKSLESKNPIGQAGLGMLYLKGEGVKKDYDEALKYFSQSAEQGWVEGQLQLGNMYYNGIGVKKDYRQAVKYFTFASQSGHVLAFYNLAMMHTIGAGVMRSCNAATELFKNVAERGNWSMMFMDAHDAYKDGDLKTALIKYYFLAELGYEVAQSNVAYILDKDETNFFDKNETYSRALLQWSRAAEQGYAIARVKVGDYYFYGLGTKVNYEMAALQYRLASDKQANAQAMFNLGFMHEQGFGLKKDIHLAKRFYDMAAEASVDAQFPVYLALAKLALEFSYEWLMKNYRFWEQIDTEKMQLYVVQKVGPDWDIYVITALTGLLGLLLLFRRALRR</sequence>
<accession>A0A7M5VFT4</accession>
<dbReference type="PANTHER" id="PTHR11102">
    <property type="entry name" value="SEL-1-LIKE PROTEIN"/>
    <property type="match status" value="1"/>
</dbReference>
<protein>
    <submittedName>
        <fullName evidence="5">Uncharacterized protein</fullName>
    </submittedName>
</protein>
<name>A0A7M5VFT4_9CNID</name>
<dbReference type="GO" id="GO:0036503">
    <property type="term" value="P:ERAD pathway"/>
    <property type="evidence" value="ECO:0007669"/>
    <property type="project" value="TreeGrafter"/>
</dbReference>
<evidence type="ECO:0000256" key="1">
    <source>
        <dbReference type="ARBA" id="ARBA00038101"/>
    </source>
</evidence>
<feature type="compositionally biased region" description="Basic and acidic residues" evidence="2">
    <location>
        <begin position="89"/>
        <end position="103"/>
    </location>
</feature>
<feature type="signal peptide" evidence="4">
    <location>
        <begin position="1"/>
        <end position="23"/>
    </location>
</feature>
<keyword evidence="6" id="KW-1185">Reference proteome</keyword>
<dbReference type="RefSeq" id="XP_066910350.1">
    <property type="nucleotide sequence ID" value="XM_067054249.1"/>
</dbReference>
<feature type="compositionally biased region" description="Basic and acidic residues" evidence="2">
    <location>
        <begin position="117"/>
        <end position="126"/>
    </location>
</feature>
<evidence type="ECO:0000256" key="2">
    <source>
        <dbReference type="SAM" id="MobiDB-lite"/>
    </source>
</evidence>
<feature type="compositionally biased region" description="Basic and acidic residues" evidence="2">
    <location>
        <begin position="310"/>
        <end position="326"/>
    </location>
</feature>
<feature type="compositionally biased region" description="Basic and acidic residues" evidence="2">
    <location>
        <begin position="22"/>
        <end position="37"/>
    </location>
</feature>
<dbReference type="Pfam" id="PF08238">
    <property type="entry name" value="Sel1"/>
    <property type="match status" value="9"/>
</dbReference>
<feature type="compositionally biased region" description="Acidic residues" evidence="2">
    <location>
        <begin position="139"/>
        <end position="172"/>
    </location>
</feature>
<dbReference type="Proteomes" id="UP000594262">
    <property type="component" value="Unplaced"/>
</dbReference>